<gene>
    <name evidence="3" type="ORF">GCM10009710_01210</name>
</gene>
<keyword evidence="1 2" id="KW-0732">Signal</keyword>
<comment type="caution">
    <text evidence="3">The sequence shown here is derived from an EMBL/GenBank/DDBJ whole genome shotgun (WGS) entry which is preliminary data.</text>
</comment>
<feature type="chain" id="PRO_5045673976" description="Transporter" evidence="2">
    <location>
        <begin position="24"/>
        <end position="345"/>
    </location>
</feature>
<accession>A0ABP4VJ78</accession>
<evidence type="ECO:0000313" key="4">
    <source>
        <dbReference type="Proteomes" id="UP001501057"/>
    </source>
</evidence>
<organism evidence="3 4">
    <name type="scientific">Aeromicrobium alkaliterrae</name>
    <dbReference type="NCBI Taxonomy" id="302168"/>
    <lineage>
        <taxon>Bacteria</taxon>
        <taxon>Bacillati</taxon>
        <taxon>Actinomycetota</taxon>
        <taxon>Actinomycetes</taxon>
        <taxon>Propionibacteriales</taxon>
        <taxon>Nocardioidaceae</taxon>
        <taxon>Aeromicrobium</taxon>
    </lineage>
</organism>
<reference evidence="4" key="1">
    <citation type="journal article" date="2019" name="Int. J. Syst. Evol. Microbiol.">
        <title>The Global Catalogue of Microorganisms (GCM) 10K type strain sequencing project: providing services to taxonomists for standard genome sequencing and annotation.</title>
        <authorList>
            <consortium name="The Broad Institute Genomics Platform"/>
            <consortium name="The Broad Institute Genome Sequencing Center for Infectious Disease"/>
            <person name="Wu L."/>
            <person name="Ma J."/>
        </authorList>
    </citation>
    <scope>NUCLEOTIDE SEQUENCE [LARGE SCALE GENOMIC DNA]</scope>
    <source>
        <strain evidence="4">JCM 13518</strain>
    </source>
</reference>
<name>A0ABP4VJ78_9ACTN</name>
<dbReference type="PANTHER" id="PTHR30006">
    <property type="entry name" value="THIAMINE-BINDING PERIPLASMIC PROTEIN-RELATED"/>
    <property type="match status" value="1"/>
</dbReference>
<evidence type="ECO:0000256" key="1">
    <source>
        <dbReference type="ARBA" id="ARBA00022729"/>
    </source>
</evidence>
<evidence type="ECO:0000256" key="2">
    <source>
        <dbReference type="SAM" id="SignalP"/>
    </source>
</evidence>
<dbReference type="Gene3D" id="3.40.190.10">
    <property type="entry name" value="Periplasmic binding protein-like II"/>
    <property type="match status" value="2"/>
</dbReference>
<dbReference type="RefSeq" id="WP_344196622.1">
    <property type="nucleotide sequence ID" value="NZ_BAAAME010000001.1"/>
</dbReference>
<dbReference type="SUPFAM" id="SSF53850">
    <property type="entry name" value="Periplasmic binding protein-like II"/>
    <property type="match status" value="1"/>
</dbReference>
<evidence type="ECO:0008006" key="5">
    <source>
        <dbReference type="Google" id="ProtNLM"/>
    </source>
</evidence>
<dbReference type="InterPro" id="IPR006059">
    <property type="entry name" value="SBP"/>
</dbReference>
<dbReference type="EMBL" id="BAAAME010000001">
    <property type="protein sequence ID" value="GAA1724163.1"/>
    <property type="molecule type" value="Genomic_DNA"/>
</dbReference>
<proteinExistence type="predicted"/>
<keyword evidence="4" id="KW-1185">Reference proteome</keyword>
<sequence length="345" mass="36308">MVKARVRLGALATGVVLALSACGGGGGSSNEAVDGDWDEVVAAANEEGSVLLYSSHNPVNLEALKAAFEAEYPDITMEFVRGTDAELNPKVEVENQTGQGAADVHMVTDRAWINSAIETGAYSEKLRGPEFETENYQSEDMVLDDTFALMSIAVFGLGWNTNGYPAGLEDVPDVLDPKLDGKIGIVNPAGIAVYVDLYRYLEDTYGEDFLTDLADLNPRIYPSALGIAQALTSGEIAAAPIVSPLVNDIAAGAPVDFQLAPKPWGAPWYTHVLSAAAHPNAAQVLANFMATEAGQTALSAGYGSTLPDIEGAIATADDVTLADSADLSPEDVAEYTAKFEELFVN</sequence>
<protein>
    <recommendedName>
        <fullName evidence="5">Transporter</fullName>
    </recommendedName>
</protein>
<feature type="signal peptide" evidence="2">
    <location>
        <begin position="1"/>
        <end position="23"/>
    </location>
</feature>
<dbReference type="Proteomes" id="UP001501057">
    <property type="component" value="Unassembled WGS sequence"/>
</dbReference>
<dbReference type="PANTHER" id="PTHR30006:SF2">
    <property type="entry name" value="ABC TRANSPORTER SUBSTRATE-BINDING PROTEIN"/>
    <property type="match status" value="1"/>
</dbReference>
<dbReference type="PROSITE" id="PS51257">
    <property type="entry name" value="PROKAR_LIPOPROTEIN"/>
    <property type="match status" value="1"/>
</dbReference>
<dbReference type="Pfam" id="PF13416">
    <property type="entry name" value="SBP_bac_8"/>
    <property type="match status" value="1"/>
</dbReference>
<evidence type="ECO:0000313" key="3">
    <source>
        <dbReference type="EMBL" id="GAA1724163.1"/>
    </source>
</evidence>